<dbReference type="InterPro" id="IPR046341">
    <property type="entry name" value="SET_dom_sf"/>
</dbReference>
<keyword evidence="2" id="KW-1185">Reference proteome</keyword>
<evidence type="ECO:0000313" key="1">
    <source>
        <dbReference type="EMBL" id="KAK3255382.1"/>
    </source>
</evidence>
<evidence type="ECO:0008006" key="3">
    <source>
        <dbReference type="Google" id="ProtNLM"/>
    </source>
</evidence>
<protein>
    <recommendedName>
        <fullName evidence="3">SET domain-containing protein</fullName>
    </recommendedName>
</protein>
<organism evidence="1 2">
    <name type="scientific">Cymbomonas tetramitiformis</name>
    <dbReference type="NCBI Taxonomy" id="36881"/>
    <lineage>
        <taxon>Eukaryota</taxon>
        <taxon>Viridiplantae</taxon>
        <taxon>Chlorophyta</taxon>
        <taxon>Pyramimonadophyceae</taxon>
        <taxon>Pyramimonadales</taxon>
        <taxon>Pyramimonadaceae</taxon>
        <taxon>Cymbomonas</taxon>
    </lineage>
</organism>
<dbReference type="AlphaFoldDB" id="A0AAE0F957"/>
<sequence length="116" mass="12957">MPHFNTVGKAVLRNCRGAWRASIERGIASNQDYQDSEQPELRRFVSWLTNNQVAHGNVRLQNQASPNAQRGIVESGWGLLAAKDCEVGEVMVHLPSELLLSYDDTSDPALLELIRQ</sequence>
<evidence type="ECO:0000313" key="2">
    <source>
        <dbReference type="Proteomes" id="UP001190700"/>
    </source>
</evidence>
<reference evidence="1 2" key="1">
    <citation type="journal article" date="2015" name="Genome Biol. Evol.">
        <title>Comparative Genomics of a Bacterivorous Green Alga Reveals Evolutionary Causalities and Consequences of Phago-Mixotrophic Mode of Nutrition.</title>
        <authorList>
            <person name="Burns J.A."/>
            <person name="Paasch A."/>
            <person name="Narechania A."/>
            <person name="Kim E."/>
        </authorList>
    </citation>
    <scope>NUCLEOTIDE SEQUENCE [LARGE SCALE GENOMIC DNA]</scope>
    <source>
        <strain evidence="1 2">PLY_AMNH</strain>
    </source>
</reference>
<dbReference type="Gene3D" id="3.90.1410.10">
    <property type="entry name" value="set domain protein methyltransferase, domain 1"/>
    <property type="match status" value="1"/>
</dbReference>
<dbReference type="SUPFAM" id="SSF82199">
    <property type="entry name" value="SET domain"/>
    <property type="match status" value="1"/>
</dbReference>
<comment type="caution">
    <text evidence="1">The sequence shown here is derived from an EMBL/GenBank/DDBJ whole genome shotgun (WGS) entry which is preliminary data.</text>
</comment>
<dbReference type="Proteomes" id="UP001190700">
    <property type="component" value="Unassembled WGS sequence"/>
</dbReference>
<accession>A0AAE0F957</accession>
<name>A0AAE0F957_9CHLO</name>
<gene>
    <name evidence="1" type="ORF">CYMTET_35432</name>
</gene>
<proteinExistence type="predicted"/>
<dbReference type="EMBL" id="LGRX02022677">
    <property type="protein sequence ID" value="KAK3255382.1"/>
    <property type="molecule type" value="Genomic_DNA"/>
</dbReference>